<dbReference type="AlphaFoldDB" id="A0A816RLL4"/>
<name>A0A816RLL4_9BILA</name>
<evidence type="ECO:0000313" key="2">
    <source>
        <dbReference type="EMBL" id="CAF4072821.1"/>
    </source>
</evidence>
<evidence type="ECO:0000313" key="3">
    <source>
        <dbReference type="Proteomes" id="UP000663856"/>
    </source>
</evidence>
<dbReference type="Gene3D" id="3.80.10.10">
    <property type="entry name" value="Ribonuclease Inhibitor"/>
    <property type="match status" value="1"/>
</dbReference>
<gene>
    <name evidence="2" type="ORF">OVN521_LOCUS19294</name>
    <name evidence="1" type="ORF">WKI299_LOCUS14906</name>
</gene>
<dbReference type="EMBL" id="CAJOBG010003621">
    <property type="protein sequence ID" value="CAF4072821.1"/>
    <property type="molecule type" value="Genomic_DNA"/>
</dbReference>
<dbReference type="EMBL" id="CAJNRF010005852">
    <property type="protein sequence ID" value="CAF2074873.1"/>
    <property type="molecule type" value="Genomic_DNA"/>
</dbReference>
<dbReference type="InterPro" id="IPR032675">
    <property type="entry name" value="LRR_dom_sf"/>
</dbReference>
<dbReference type="Proteomes" id="UP000663856">
    <property type="component" value="Unassembled WGS sequence"/>
</dbReference>
<proteinExistence type="predicted"/>
<organism evidence="1 3">
    <name type="scientific">Rotaria magnacalcarata</name>
    <dbReference type="NCBI Taxonomy" id="392030"/>
    <lineage>
        <taxon>Eukaryota</taxon>
        <taxon>Metazoa</taxon>
        <taxon>Spiralia</taxon>
        <taxon>Gnathifera</taxon>
        <taxon>Rotifera</taxon>
        <taxon>Eurotatoria</taxon>
        <taxon>Bdelloidea</taxon>
        <taxon>Philodinida</taxon>
        <taxon>Philodinidae</taxon>
        <taxon>Rotaria</taxon>
    </lineage>
</organism>
<evidence type="ECO:0000313" key="1">
    <source>
        <dbReference type="EMBL" id="CAF2074873.1"/>
    </source>
</evidence>
<sequence length="239" mass="28510">MSTLKLMKVLFRLKSFSRLSSLTIFLNHCDNDLGHIYQIIFHLPFLKYFKLNILEYENVNFNLSIATDNEFSFIEYLVIHHHLNLNKLTDILSHTPQLTHLCCFNVTESKDDIKSETLLKLNNLVHLTITVHHLTFDEFEEFLVKLSSQLKILSVTIKNSEKNYLNGFRWEHLISQHIPYLNKFIFCYTDIIDNDLEIKPCRTLINHFTSPFYLKKQWIFKIFVNNDEIIYLMRPSSYI</sequence>
<comment type="caution">
    <text evidence="1">The sequence shown here is derived from an EMBL/GenBank/DDBJ whole genome shotgun (WGS) entry which is preliminary data.</text>
</comment>
<reference evidence="1" key="1">
    <citation type="submission" date="2021-02" db="EMBL/GenBank/DDBJ databases">
        <authorList>
            <person name="Nowell W R."/>
        </authorList>
    </citation>
    <scope>NUCLEOTIDE SEQUENCE</scope>
</reference>
<dbReference type="Proteomes" id="UP000663866">
    <property type="component" value="Unassembled WGS sequence"/>
</dbReference>
<keyword evidence="4" id="KW-1185">Reference proteome</keyword>
<accession>A0A816RLL4</accession>
<evidence type="ECO:0000313" key="4">
    <source>
        <dbReference type="Proteomes" id="UP000663866"/>
    </source>
</evidence>
<protein>
    <submittedName>
        <fullName evidence="1">Uncharacterized protein</fullName>
    </submittedName>
</protein>